<feature type="domain" description="Protein translocase subunit SecDF P1" evidence="14">
    <location>
        <begin position="229"/>
        <end position="287"/>
    </location>
</feature>
<dbReference type="FunFam" id="3.30.1360.200:FF:000001">
    <property type="entry name" value="Protein translocase subunit SecD"/>
    <property type="match status" value="1"/>
</dbReference>
<feature type="domain" description="SecD export protein N-terminal TM" evidence="13">
    <location>
        <begin position="2"/>
        <end position="103"/>
    </location>
</feature>
<evidence type="ECO:0000256" key="3">
    <source>
        <dbReference type="ARBA" id="ARBA00022475"/>
    </source>
</evidence>
<dbReference type="Pfam" id="PF02355">
    <property type="entry name" value="SecD_SecF_C"/>
    <property type="match status" value="1"/>
</dbReference>
<dbReference type="FunFam" id="1.20.1640.10:FF:000004">
    <property type="entry name" value="Protein translocase subunit SecD"/>
    <property type="match status" value="1"/>
</dbReference>
<reference evidence="16 17" key="1">
    <citation type="submission" date="2019-07" db="EMBL/GenBank/DDBJ databases">
        <authorList>
            <person name="Yang M."/>
            <person name="Zhao D."/>
            <person name="Xiang H."/>
        </authorList>
    </citation>
    <scope>NUCLEOTIDE SEQUENCE [LARGE SCALE GENOMIC DNA]</scope>
    <source>
        <strain evidence="16 17">IM1326</strain>
    </source>
</reference>
<keyword evidence="2 11" id="KW-0813">Transport</keyword>
<proteinExistence type="inferred from homology"/>
<dbReference type="RefSeq" id="WP_143236431.1">
    <property type="nucleotide sequence ID" value="NZ_VJWL01000004.1"/>
</dbReference>
<keyword evidence="3 11" id="KW-1003">Cell membrane</keyword>
<dbReference type="InterPro" id="IPR054384">
    <property type="entry name" value="SecDF_P1_head"/>
</dbReference>
<evidence type="ECO:0000256" key="8">
    <source>
        <dbReference type="ARBA" id="ARBA00023136"/>
    </source>
</evidence>
<evidence type="ECO:0000256" key="4">
    <source>
        <dbReference type="ARBA" id="ARBA00022692"/>
    </source>
</evidence>
<comment type="caution">
    <text evidence="16">The sequence shown here is derived from an EMBL/GenBank/DDBJ whole genome shotgun (WGS) entry which is preliminary data.</text>
</comment>
<evidence type="ECO:0000256" key="6">
    <source>
        <dbReference type="ARBA" id="ARBA00022989"/>
    </source>
</evidence>
<evidence type="ECO:0000313" key="17">
    <source>
        <dbReference type="Proteomes" id="UP000320359"/>
    </source>
</evidence>
<keyword evidence="8 11" id="KW-0472">Membrane</keyword>
<dbReference type="GO" id="GO:0006605">
    <property type="term" value="P:protein targeting"/>
    <property type="evidence" value="ECO:0007669"/>
    <property type="project" value="UniProtKB-UniRule"/>
</dbReference>
<keyword evidence="4 11" id="KW-0812">Transmembrane</keyword>
<dbReference type="Pfam" id="PF21760">
    <property type="entry name" value="SecD_1st"/>
    <property type="match status" value="1"/>
</dbReference>
<evidence type="ECO:0000259" key="14">
    <source>
        <dbReference type="Pfam" id="PF21760"/>
    </source>
</evidence>
<evidence type="ECO:0000256" key="9">
    <source>
        <dbReference type="ARBA" id="ARBA00060774"/>
    </source>
</evidence>
<feature type="domain" description="SecDF P1 head subdomain" evidence="15">
    <location>
        <begin position="311"/>
        <end position="433"/>
    </location>
</feature>
<dbReference type="Gene3D" id="1.20.1640.10">
    <property type="entry name" value="Multidrug efflux transporter AcrB transmembrane domain"/>
    <property type="match status" value="1"/>
</dbReference>
<dbReference type="InterPro" id="IPR022646">
    <property type="entry name" value="SecD/SecF_CS"/>
</dbReference>
<dbReference type="Proteomes" id="UP000320359">
    <property type="component" value="Unassembled WGS sequence"/>
</dbReference>
<gene>
    <name evidence="11 16" type="primary">secD</name>
    <name evidence="16" type="ORF">FM042_10660</name>
</gene>
<dbReference type="NCBIfam" id="TIGR00916">
    <property type="entry name" value="2A0604s01"/>
    <property type="match status" value="1"/>
</dbReference>
<evidence type="ECO:0000256" key="7">
    <source>
        <dbReference type="ARBA" id="ARBA00023010"/>
    </source>
</evidence>
<dbReference type="Gene3D" id="3.30.1360.200">
    <property type="match status" value="1"/>
</dbReference>
<dbReference type="GO" id="GO:0005886">
    <property type="term" value="C:plasma membrane"/>
    <property type="evidence" value="ECO:0007669"/>
    <property type="project" value="UniProtKB-SubCell"/>
</dbReference>
<dbReference type="SUPFAM" id="SSF82866">
    <property type="entry name" value="Multidrug efflux transporter AcrB transmembrane domain"/>
    <property type="match status" value="1"/>
</dbReference>
<keyword evidence="5 11" id="KW-0653">Protein transport</keyword>
<keyword evidence="7 11" id="KW-0811">Translocation</keyword>
<comment type="caution">
    <text evidence="11">Lacks conserved residue(s) required for the propagation of feature annotation.</text>
</comment>
<feature type="transmembrane region" description="Helical" evidence="11">
    <location>
        <begin position="579"/>
        <end position="603"/>
    </location>
</feature>
<evidence type="ECO:0000259" key="12">
    <source>
        <dbReference type="Pfam" id="PF02355"/>
    </source>
</evidence>
<dbReference type="InterPro" id="IPR055344">
    <property type="entry name" value="SecD_SecF_C_bact"/>
</dbReference>
<keyword evidence="6 11" id="KW-1133">Transmembrane helix</keyword>
<comment type="subunit">
    <text evidence="11">Forms a complex with SecF. Part of the essential Sec protein translocation apparatus which comprises SecA, SecYEG and auxiliary proteins SecDF-YajC and YidC.</text>
</comment>
<dbReference type="Gene3D" id="3.30.70.260">
    <property type="match status" value="1"/>
</dbReference>
<dbReference type="Pfam" id="PF22599">
    <property type="entry name" value="SecDF_P1_head"/>
    <property type="match status" value="1"/>
</dbReference>
<evidence type="ECO:0000259" key="15">
    <source>
        <dbReference type="Pfam" id="PF22599"/>
    </source>
</evidence>
<dbReference type="InterPro" id="IPR022813">
    <property type="entry name" value="SecD/SecF_arch_bac"/>
</dbReference>
<feature type="transmembrane region" description="Helical" evidence="11">
    <location>
        <begin position="454"/>
        <end position="474"/>
    </location>
</feature>
<comment type="subcellular location">
    <subcellularLocation>
        <location evidence="1 11">Cell membrane</location>
        <topology evidence="1 11">Multi-pass membrane protein</topology>
    </subcellularLocation>
</comment>
<evidence type="ECO:0000256" key="10">
    <source>
        <dbReference type="ARBA" id="ARBA00068220"/>
    </source>
</evidence>
<sequence>MLNKFPLWKNLLVLFIVFFGALYALPNLYGEDHAVQISGTRGGEVTMDTLSQVERTLGQAGIATRGMTYENGQVLVRLESDDDQLAARELLVSELGSQYIVALNLAPATPNWLSSIGGEPLKLGLDLRGGVHFLMEVDMEEALSKMRESMLDSVRDRLRDARIRYTAGGVRAEGNNIVVTLRSAEDYQSAISELRNQFEGYETRTDSSTNSITLVMTDQFLQETRANAIDQNITILRNRVDELGVAEPLIQRQGQDRIVVELPGVQDTARAKEILGATATLEFRFVDTDNDLQDAIAGRVPFGSRLFNVRGGGQQLLENRVILTGDHIVNANVGYDESNRPQVNITLDSAGGRLMTQATRGNVGRPMATVFIEFLATGEITDEGRIAFERVEEVVSVATIQAVLGSNFRITGVGSIQDAQNLALLLRAGALIAPIQIVEERTVGPSLGAENVRAGMTAIMAGFILVLFFMGIYYRKFGMVANIALLTNLVLIVGVMSMIPGATLTMPGMAGILLTVGMAVDANVIIFERIREELLAGRSPQQAISRGYENAFSTIADANITTLITALILFAVGTGSIKGFAVTLAIGIVTSMFTAIVGTRAIVNLAWGRQKRLTKLSI</sequence>
<evidence type="ECO:0000256" key="11">
    <source>
        <dbReference type="HAMAP-Rule" id="MF_01463"/>
    </source>
</evidence>
<evidence type="ECO:0000256" key="1">
    <source>
        <dbReference type="ARBA" id="ARBA00004651"/>
    </source>
</evidence>
<comment type="function">
    <text evidence="11">Part of the Sec protein translocase complex. Interacts with the SecYEG preprotein conducting channel. SecDF uses the proton motive force (PMF) to complete protein translocation after the ATP-dependent function of SecA.</text>
</comment>
<dbReference type="PRINTS" id="PR00702">
    <property type="entry name" value="ACRIFLAVINRP"/>
</dbReference>
<comment type="similarity">
    <text evidence="9 11">Belongs to the SecD/SecF family. SecD subfamily.</text>
</comment>
<dbReference type="GO" id="GO:0065002">
    <property type="term" value="P:intracellular protein transmembrane transport"/>
    <property type="evidence" value="ECO:0007669"/>
    <property type="project" value="UniProtKB-UniRule"/>
</dbReference>
<dbReference type="InterPro" id="IPR027398">
    <property type="entry name" value="SecD-TM"/>
</dbReference>
<dbReference type="EMBL" id="VJWL01000004">
    <property type="protein sequence ID" value="TRW48109.1"/>
    <property type="molecule type" value="Genomic_DNA"/>
</dbReference>
<dbReference type="InterPro" id="IPR001036">
    <property type="entry name" value="Acrflvin-R"/>
</dbReference>
<dbReference type="PANTHER" id="PTHR30081">
    <property type="entry name" value="PROTEIN-EXPORT MEMBRANE PROTEIN SEC"/>
    <property type="match status" value="1"/>
</dbReference>
<organism evidence="16 17">
    <name type="scientific">Aliidiomarina halalkaliphila</name>
    <dbReference type="NCBI Taxonomy" id="2593535"/>
    <lineage>
        <taxon>Bacteria</taxon>
        <taxon>Pseudomonadati</taxon>
        <taxon>Pseudomonadota</taxon>
        <taxon>Gammaproteobacteria</taxon>
        <taxon>Alteromonadales</taxon>
        <taxon>Idiomarinaceae</taxon>
        <taxon>Aliidiomarina</taxon>
    </lineage>
</organism>
<dbReference type="InterPro" id="IPR005791">
    <property type="entry name" value="SecD"/>
</dbReference>
<dbReference type="InterPro" id="IPR048631">
    <property type="entry name" value="SecD_1st"/>
</dbReference>
<name>A0A552WZU5_9GAMM</name>
<evidence type="ECO:0000256" key="2">
    <source>
        <dbReference type="ARBA" id="ARBA00022448"/>
    </source>
</evidence>
<dbReference type="AlphaFoldDB" id="A0A552WZU5"/>
<feature type="transmembrane region" description="Helical" evidence="11">
    <location>
        <begin position="481"/>
        <end position="502"/>
    </location>
</feature>
<feature type="domain" description="Protein export membrane protein SecD/SecF C-terminal" evidence="12">
    <location>
        <begin position="435"/>
        <end position="599"/>
    </location>
</feature>
<dbReference type="Pfam" id="PF07549">
    <property type="entry name" value="Sec_GG"/>
    <property type="match status" value="1"/>
</dbReference>
<evidence type="ECO:0000313" key="16">
    <source>
        <dbReference type="EMBL" id="TRW48109.1"/>
    </source>
</evidence>
<dbReference type="OrthoDB" id="9805019at2"/>
<dbReference type="Gene3D" id="3.30.70.3400">
    <property type="match status" value="2"/>
</dbReference>
<protein>
    <recommendedName>
        <fullName evidence="10 11">Protein translocase subunit SecD</fullName>
    </recommendedName>
</protein>
<evidence type="ECO:0000256" key="5">
    <source>
        <dbReference type="ARBA" id="ARBA00022927"/>
    </source>
</evidence>
<dbReference type="PANTHER" id="PTHR30081:SF1">
    <property type="entry name" value="PROTEIN TRANSLOCASE SUBUNIT SECD"/>
    <property type="match status" value="1"/>
</dbReference>
<dbReference type="NCBIfam" id="TIGR01129">
    <property type="entry name" value="secD"/>
    <property type="match status" value="1"/>
</dbReference>
<evidence type="ECO:0000259" key="13">
    <source>
        <dbReference type="Pfam" id="PF13721"/>
    </source>
</evidence>
<dbReference type="FunFam" id="3.30.70.3400:FF:000003">
    <property type="entry name" value="Preprotein translocase subunit SecD"/>
    <property type="match status" value="1"/>
</dbReference>
<dbReference type="HAMAP" id="MF_01463_B">
    <property type="entry name" value="SecD_B"/>
    <property type="match status" value="1"/>
</dbReference>
<dbReference type="GO" id="GO:0043952">
    <property type="term" value="P:protein transport by the Sec complex"/>
    <property type="evidence" value="ECO:0007669"/>
    <property type="project" value="UniProtKB-UniRule"/>
</dbReference>
<dbReference type="GO" id="GO:0015450">
    <property type="term" value="F:protein-transporting ATPase activity"/>
    <property type="evidence" value="ECO:0007669"/>
    <property type="project" value="InterPro"/>
</dbReference>
<dbReference type="InterPro" id="IPR048634">
    <property type="entry name" value="SecD_SecF_C"/>
</dbReference>
<feature type="transmembrane region" description="Helical" evidence="11">
    <location>
        <begin position="551"/>
        <end position="573"/>
    </location>
</feature>
<keyword evidence="17" id="KW-1185">Reference proteome</keyword>
<dbReference type="Pfam" id="PF13721">
    <property type="entry name" value="SecD-TM1"/>
    <property type="match status" value="1"/>
</dbReference>
<feature type="transmembrane region" description="Helical" evidence="11">
    <location>
        <begin position="508"/>
        <end position="530"/>
    </location>
</feature>
<accession>A0A552WZU5</accession>